<dbReference type="Proteomes" id="UP000270866">
    <property type="component" value="Unassembled WGS sequence"/>
</dbReference>
<comment type="similarity">
    <text evidence="1">Belongs to the peptidase C48 family.</text>
</comment>
<comment type="caution">
    <text evidence="6">The sequence shown here is derived from an EMBL/GenBank/DDBJ whole genome shotgun (WGS) entry which is preliminary data.</text>
</comment>
<dbReference type="InterPro" id="IPR038765">
    <property type="entry name" value="Papain-like_cys_pep_sf"/>
</dbReference>
<dbReference type="SUPFAM" id="SSF54001">
    <property type="entry name" value="Cysteine proteinases"/>
    <property type="match status" value="1"/>
</dbReference>
<gene>
    <name evidence="6" type="ORF">BFJ65_g8728</name>
</gene>
<evidence type="ECO:0000256" key="1">
    <source>
        <dbReference type="ARBA" id="ARBA00005234"/>
    </source>
</evidence>
<dbReference type="InterPro" id="IPR003653">
    <property type="entry name" value="Peptidase_C48_C"/>
</dbReference>
<feature type="domain" description="Ubiquitin-like protease family profile" evidence="5">
    <location>
        <begin position="429"/>
        <end position="508"/>
    </location>
</feature>
<dbReference type="GO" id="GO:0019783">
    <property type="term" value="F:ubiquitin-like protein peptidase activity"/>
    <property type="evidence" value="ECO:0007669"/>
    <property type="project" value="UniProtKB-ARBA"/>
</dbReference>
<feature type="region of interest" description="Disordered" evidence="4">
    <location>
        <begin position="266"/>
        <end position="292"/>
    </location>
</feature>
<organism evidence="6 7">
    <name type="scientific">Fusarium oxysporum f. sp. cepae</name>
    <dbReference type="NCBI Taxonomy" id="396571"/>
    <lineage>
        <taxon>Eukaryota</taxon>
        <taxon>Fungi</taxon>
        <taxon>Dikarya</taxon>
        <taxon>Ascomycota</taxon>
        <taxon>Pezizomycotina</taxon>
        <taxon>Sordariomycetes</taxon>
        <taxon>Hypocreomycetidae</taxon>
        <taxon>Hypocreales</taxon>
        <taxon>Nectriaceae</taxon>
        <taxon>Fusarium</taxon>
        <taxon>Fusarium oxysporum species complex</taxon>
    </lineage>
</organism>
<sequence length="583" mass="65165">MDLSPVSPSSSQPLEVSQPGRTVARRLTAPITIISICQTILQVAEIPEVGDYIGEALHQLTIMERTSIRSFARKFSHLCDKNDEVPITAASPPLTAETGSSRATLIHGDVPNLILDDNDACPNSIGATNPAEPSISRKKVPDASRRGDTNGITRDPVCRALLDQPVADFIYESYCQVQRLSLPGKAPEQDRALAEAFQGLNQVEEEHTWSDGCQYIEELDSLDSDRYVGSLRTAALSVSFARWHQCQVKWLENTTNMTSQSATNSVFERGLGTKPQEPGARQDEWKRRRQRSSTSCTRGKKWLRLLDAFDDGILFKVGLGKSRDTELDTLIIELTHQIQKVEVLGLLSEQIKFISNTGRTSPALFREQLVKRGYPDPYATSPTTGSNEVDAFVDETATLAGSLVPDPFQRASSVISGARASKTETLVWLFPLFQRNNHFSLLEINERDEKIYHYDSMTHGENTHIKTACNKAFSRFPYEEKRVMQQPDEDTYSCGALVIKNARNRMMGRLVAAQSSHTYDATELRMGALLILQSAWRDHALTVAPMEEEARKRKFNSSINSNTHKRQKTRETGNEYGLRLVTS</sequence>
<dbReference type="AlphaFoldDB" id="A0A3L6NKV4"/>
<evidence type="ECO:0000256" key="2">
    <source>
        <dbReference type="ARBA" id="ARBA00022670"/>
    </source>
</evidence>
<feature type="region of interest" description="Disordered" evidence="4">
    <location>
        <begin position="125"/>
        <end position="150"/>
    </location>
</feature>
<dbReference type="GO" id="GO:0006508">
    <property type="term" value="P:proteolysis"/>
    <property type="evidence" value="ECO:0007669"/>
    <property type="project" value="UniProtKB-KW"/>
</dbReference>
<keyword evidence="3" id="KW-0378">Hydrolase</keyword>
<feature type="compositionally biased region" description="Basic and acidic residues" evidence="4">
    <location>
        <begin position="139"/>
        <end position="148"/>
    </location>
</feature>
<name>A0A3L6NKV4_FUSOX</name>
<evidence type="ECO:0000259" key="5">
    <source>
        <dbReference type="Pfam" id="PF02902"/>
    </source>
</evidence>
<evidence type="ECO:0000256" key="3">
    <source>
        <dbReference type="ARBA" id="ARBA00022801"/>
    </source>
</evidence>
<dbReference type="Pfam" id="PF02902">
    <property type="entry name" value="Peptidase_C48"/>
    <property type="match status" value="1"/>
</dbReference>
<reference evidence="6 7" key="1">
    <citation type="journal article" date="2018" name="Sci. Rep.">
        <title>Characterisation of pathogen-specific regions and novel effector candidates in Fusarium oxysporum f. sp. cepae.</title>
        <authorList>
            <person name="Armitage A.D."/>
            <person name="Taylor A."/>
            <person name="Sobczyk M.K."/>
            <person name="Baxter L."/>
            <person name="Greenfield B.P."/>
            <person name="Bates H.J."/>
            <person name="Wilson F."/>
            <person name="Jackson A.C."/>
            <person name="Ott S."/>
            <person name="Harrison R.J."/>
            <person name="Clarkson J.P."/>
        </authorList>
    </citation>
    <scope>NUCLEOTIDE SEQUENCE [LARGE SCALE GENOMIC DNA]</scope>
    <source>
        <strain evidence="6 7">FoC_Fus2</strain>
    </source>
</reference>
<evidence type="ECO:0000313" key="7">
    <source>
        <dbReference type="Proteomes" id="UP000270866"/>
    </source>
</evidence>
<protein>
    <recommendedName>
        <fullName evidence="5">Ubiquitin-like protease family profile domain-containing protein</fullName>
    </recommendedName>
</protein>
<dbReference type="EMBL" id="MRCU01000005">
    <property type="protein sequence ID" value="RKK18426.1"/>
    <property type="molecule type" value="Genomic_DNA"/>
</dbReference>
<dbReference type="GO" id="GO:0008234">
    <property type="term" value="F:cysteine-type peptidase activity"/>
    <property type="evidence" value="ECO:0007669"/>
    <property type="project" value="InterPro"/>
</dbReference>
<feature type="region of interest" description="Disordered" evidence="4">
    <location>
        <begin position="550"/>
        <end position="583"/>
    </location>
</feature>
<evidence type="ECO:0000256" key="4">
    <source>
        <dbReference type="SAM" id="MobiDB-lite"/>
    </source>
</evidence>
<keyword evidence="2" id="KW-0645">Protease</keyword>
<dbReference type="Gene3D" id="3.40.395.10">
    <property type="entry name" value="Adenoviral Proteinase, Chain A"/>
    <property type="match status" value="1"/>
</dbReference>
<accession>A0A3L6NKV4</accession>
<proteinExistence type="inferred from homology"/>
<evidence type="ECO:0000313" key="6">
    <source>
        <dbReference type="EMBL" id="RKK18426.1"/>
    </source>
</evidence>